<reference evidence="2" key="2">
    <citation type="submission" date="2020-09" db="EMBL/GenBank/DDBJ databases">
        <authorList>
            <person name="Sun Q."/>
            <person name="Ohkuma M."/>
        </authorList>
    </citation>
    <scope>NUCLEOTIDE SEQUENCE</scope>
    <source>
        <strain evidence="2">JCM 3091</strain>
    </source>
</reference>
<dbReference type="PANTHER" id="PTHR38847:SF1">
    <property type="entry name" value="PSEUDOURIDINE SYNTHASE RSUA_RLUA-LIKE DOMAIN-CONTAINING PROTEIN"/>
    <property type="match status" value="1"/>
</dbReference>
<dbReference type="RefSeq" id="WP_189113860.1">
    <property type="nucleotide sequence ID" value="NZ_BMQC01000005.1"/>
</dbReference>
<dbReference type="Pfam" id="PF14273">
    <property type="entry name" value="DUF4360"/>
    <property type="match status" value="1"/>
</dbReference>
<dbReference type="EMBL" id="BMQC01000005">
    <property type="protein sequence ID" value="GGK26625.1"/>
    <property type="molecule type" value="Genomic_DNA"/>
</dbReference>
<proteinExistence type="predicted"/>
<feature type="chain" id="PRO_5035307968" description="DUF4360 domain-containing protein" evidence="1">
    <location>
        <begin position="31"/>
        <end position="200"/>
    </location>
</feature>
<protein>
    <recommendedName>
        <fullName evidence="4">DUF4360 domain-containing protein</fullName>
    </recommendedName>
</protein>
<reference evidence="2" key="1">
    <citation type="journal article" date="2014" name="Int. J. Syst. Evol. Microbiol.">
        <title>Complete genome sequence of Corynebacterium casei LMG S-19264T (=DSM 44701T), isolated from a smear-ripened cheese.</title>
        <authorList>
            <consortium name="US DOE Joint Genome Institute (JGI-PGF)"/>
            <person name="Walter F."/>
            <person name="Albersmeier A."/>
            <person name="Kalinowski J."/>
            <person name="Ruckert C."/>
        </authorList>
    </citation>
    <scope>NUCLEOTIDE SEQUENCE</scope>
    <source>
        <strain evidence="2">JCM 3091</strain>
    </source>
</reference>
<gene>
    <name evidence="2" type="ORF">GCM10010124_19120</name>
</gene>
<dbReference type="Proteomes" id="UP000662200">
    <property type="component" value="Unassembled WGS sequence"/>
</dbReference>
<dbReference type="InterPro" id="IPR025649">
    <property type="entry name" value="DUF4360"/>
</dbReference>
<feature type="signal peptide" evidence="1">
    <location>
        <begin position="1"/>
        <end position="30"/>
    </location>
</feature>
<organism evidence="2 3">
    <name type="scientific">Pilimelia terevasa</name>
    <dbReference type="NCBI Taxonomy" id="53372"/>
    <lineage>
        <taxon>Bacteria</taxon>
        <taxon>Bacillati</taxon>
        <taxon>Actinomycetota</taxon>
        <taxon>Actinomycetes</taxon>
        <taxon>Micromonosporales</taxon>
        <taxon>Micromonosporaceae</taxon>
        <taxon>Pilimelia</taxon>
    </lineage>
</organism>
<accession>A0A8J3FK48</accession>
<dbReference type="AlphaFoldDB" id="A0A8J3FK48"/>
<evidence type="ECO:0000313" key="3">
    <source>
        <dbReference type="Proteomes" id="UP000662200"/>
    </source>
</evidence>
<keyword evidence="3" id="KW-1185">Reference proteome</keyword>
<evidence type="ECO:0008006" key="4">
    <source>
        <dbReference type="Google" id="ProtNLM"/>
    </source>
</evidence>
<evidence type="ECO:0000256" key="1">
    <source>
        <dbReference type="SAM" id="SignalP"/>
    </source>
</evidence>
<evidence type="ECO:0000313" key="2">
    <source>
        <dbReference type="EMBL" id="GGK26625.1"/>
    </source>
</evidence>
<dbReference type="PANTHER" id="PTHR38847">
    <property type="match status" value="1"/>
</dbReference>
<keyword evidence="1" id="KW-0732">Signal</keyword>
<name>A0A8J3FK48_9ACTN</name>
<sequence>MNTVFRSTFAGVAAGTALLGGLSAPAAAYAARPAVRVEVQTAAGSGCPTPADTSVTPHLDGSGFLAVYNAFEASSPPNGNRFCNLTLKVSTDAGVHVGLRRITYRGTADLGRNSRGSFEAKYFWAGGPTAHHPGYSRTGPYSGDWERVHELPEVHWGPCHEAQLNITQTLRAKGPGEAYINVQSTDAGYASIFEWVTAPC</sequence>
<comment type="caution">
    <text evidence="2">The sequence shown here is derived from an EMBL/GenBank/DDBJ whole genome shotgun (WGS) entry which is preliminary data.</text>
</comment>